<protein>
    <submittedName>
        <fullName evidence="2">Pentatricopeptide repeat-containing protein mitochondrial</fullName>
    </submittedName>
</protein>
<reference evidence="2" key="1">
    <citation type="submission" date="2015-12" db="EMBL/GenBank/DDBJ databases">
        <title>Update maize B73 reference genome by single molecule sequencing technologies.</title>
        <authorList>
            <consortium name="Maize Genome Sequencing Project"/>
            <person name="Ware D."/>
        </authorList>
    </citation>
    <scope>NUCLEOTIDE SEQUENCE</scope>
    <source>
        <tissue evidence="2">Seedling</tissue>
    </source>
</reference>
<gene>
    <name evidence="2" type="ORF">ZEAMMB73_Zm00001d009735</name>
</gene>
<feature type="compositionally biased region" description="Polar residues" evidence="1">
    <location>
        <begin position="104"/>
        <end position="113"/>
    </location>
</feature>
<organism evidence="2">
    <name type="scientific">Zea mays</name>
    <name type="common">Maize</name>
    <dbReference type="NCBI Taxonomy" id="4577"/>
    <lineage>
        <taxon>Eukaryota</taxon>
        <taxon>Viridiplantae</taxon>
        <taxon>Streptophyta</taxon>
        <taxon>Embryophyta</taxon>
        <taxon>Tracheophyta</taxon>
        <taxon>Spermatophyta</taxon>
        <taxon>Magnoliopsida</taxon>
        <taxon>Liliopsida</taxon>
        <taxon>Poales</taxon>
        <taxon>Poaceae</taxon>
        <taxon>PACMAD clade</taxon>
        <taxon>Panicoideae</taxon>
        <taxon>Andropogonodae</taxon>
        <taxon>Andropogoneae</taxon>
        <taxon>Tripsacinae</taxon>
        <taxon>Zea</taxon>
    </lineage>
</organism>
<proteinExistence type="predicted"/>
<evidence type="ECO:0000256" key="1">
    <source>
        <dbReference type="SAM" id="MobiDB-lite"/>
    </source>
</evidence>
<name>A0A1D6FLE4_MAIZE</name>
<evidence type="ECO:0000313" key="2">
    <source>
        <dbReference type="EMBL" id="AQK92518.1"/>
    </source>
</evidence>
<feature type="region of interest" description="Disordered" evidence="1">
    <location>
        <begin position="91"/>
        <end position="120"/>
    </location>
</feature>
<dbReference type="AlphaFoldDB" id="A0A1D6FLE4"/>
<sequence>MLHACVLRVAAKRENNARWAFCQAGPKVSMGSGPRKARKARGAFRSCLGYSPGHPTGSHRHRNRRCHFHRFCSPSPCFMFRDSLRTPSRCRRCSPTTRPPALGSGTNLGSDTLSVRKRGPAKSVCRGSRLQELAL</sequence>
<dbReference type="EMBL" id="CM000784">
    <property type="protein sequence ID" value="AQK92518.1"/>
    <property type="molecule type" value="Genomic_DNA"/>
</dbReference>
<accession>A0A1D6FLE4</accession>